<proteinExistence type="predicted"/>
<organism evidence="1 2">
    <name type="scientific">Rugosimonospora africana</name>
    <dbReference type="NCBI Taxonomy" id="556532"/>
    <lineage>
        <taxon>Bacteria</taxon>
        <taxon>Bacillati</taxon>
        <taxon>Actinomycetota</taxon>
        <taxon>Actinomycetes</taxon>
        <taxon>Micromonosporales</taxon>
        <taxon>Micromonosporaceae</taxon>
        <taxon>Rugosimonospora</taxon>
    </lineage>
</organism>
<dbReference type="SUPFAM" id="SSF54637">
    <property type="entry name" value="Thioesterase/thiol ester dehydrase-isomerase"/>
    <property type="match status" value="1"/>
</dbReference>
<dbReference type="AlphaFoldDB" id="A0A8J3QZW7"/>
<dbReference type="EMBL" id="BONZ01000094">
    <property type="protein sequence ID" value="GIH20389.1"/>
    <property type="molecule type" value="Genomic_DNA"/>
</dbReference>
<dbReference type="Proteomes" id="UP000642748">
    <property type="component" value="Unassembled WGS sequence"/>
</dbReference>
<dbReference type="Gene3D" id="3.10.129.10">
    <property type="entry name" value="Hotdog Thioesterase"/>
    <property type="match status" value="1"/>
</dbReference>
<comment type="caution">
    <text evidence="1">The sequence shown here is derived from an EMBL/GenBank/DDBJ whole genome shotgun (WGS) entry which is preliminary data.</text>
</comment>
<dbReference type="RefSeq" id="WP_203923808.1">
    <property type="nucleotide sequence ID" value="NZ_BONZ01000094.1"/>
</dbReference>
<evidence type="ECO:0000313" key="1">
    <source>
        <dbReference type="EMBL" id="GIH20389.1"/>
    </source>
</evidence>
<gene>
    <name evidence="1" type="ORF">Raf01_85610</name>
</gene>
<evidence type="ECO:0000313" key="2">
    <source>
        <dbReference type="Proteomes" id="UP000642748"/>
    </source>
</evidence>
<protein>
    <submittedName>
        <fullName evidence="1">DUF4442 domain-containing protein</fullName>
    </submittedName>
</protein>
<sequence>MTDLETLSASMLSAVPFARTLGVEFTAVADGGRTVTVRLPDAEQLHNHVGGPHAAAMFGLAETASGAVVMSLFADQLDRAVPLAVRADIAYRKLAMGPIEATARLDRSRDEVLAELDAGQRPEFTVAVDITRGDGAIAAEMRVVWTLRPNRPEAR</sequence>
<accession>A0A8J3QZW7</accession>
<name>A0A8J3QZW7_9ACTN</name>
<dbReference type="InterPro" id="IPR027961">
    <property type="entry name" value="DUF4442"/>
</dbReference>
<reference evidence="1" key="1">
    <citation type="submission" date="2021-01" db="EMBL/GenBank/DDBJ databases">
        <title>Whole genome shotgun sequence of Rugosimonospora africana NBRC 104875.</title>
        <authorList>
            <person name="Komaki H."/>
            <person name="Tamura T."/>
        </authorList>
    </citation>
    <scope>NUCLEOTIDE SEQUENCE</scope>
    <source>
        <strain evidence="1">NBRC 104875</strain>
    </source>
</reference>
<dbReference type="CDD" id="cd03443">
    <property type="entry name" value="PaaI_thioesterase"/>
    <property type="match status" value="1"/>
</dbReference>
<dbReference type="Pfam" id="PF14539">
    <property type="entry name" value="DUF4442"/>
    <property type="match status" value="1"/>
</dbReference>
<keyword evidence="2" id="KW-1185">Reference proteome</keyword>
<dbReference type="InterPro" id="IPR029069">
    <property type="entry name" value="HotDog_dom_sf"/>
</dbReference>